<comment type="caution">
    <text evidence="4">The sequence shown here is derived from an EMBL/GenBank/DDBJ whole genome shotgun (WGS) entry which is preliminary data.</text>
</comment>
<evidence type="ECO:0000256" key="2">
    <source>
        <dbReference type="ARBA" id="ARBA00022737"/>
    </source>
</evidence>
<keyword evidence="1" id="KW-0880">Kelch repeat</keyword>
<dbReference type="Proteomes" id="UP000192578">
    <property type="component" value="Unassembled WGS sequence"/>
</dbReference>
<dbReference type="AlphaFoldDB" id="A0A9X6NK30"/>
<evidence type="ECO:0000259" key="3">
    <source>
        <dbReference type="Pfam" id="PF24981"/>
    </source>
</evidence>
<dbReference type="Gene3D" id="2.120.10.80">
    <property type="entry name" value="Kelch-type beta propeller"/>
    <property type="match status" value="1"/>
</dbReference>
<evidence type="ECO:0000313" key="5">
    <source>
        <dbReference type="Proteomes" id="UP000192578"/>
    </source>
</evidence>
<evidence type="ECO:0000313" key="4">
    <source>
        <dbReference type="EMBL" id="OWA55617.1"/>
    </source>
</evidence>
<evidence type="ECO:0000256" key="1">
    <source>
        <dbReference type="ARBA" id="ARBA00022441"/>
    </source>
</evidence>
<gene>
    <name evidence="4" type="ORF">BV898_20005</name>
</gene>
<protein>
    <recommendedName>
        <fullName evidence="3">Attractin/MKLN-like beta-propeller domain-containing protein</fullName>
    </recommendedName>
</protein>
<keyword evidence="2" id="KW-0677">Repeat</keyword>
<dbReference type="OrthoDB" id="263283at2759"/>
<reference evidence="5" key="1">
    <citation type="submission" date="2017-01" db="EMBL/GenBank/DDBJ databases">
        <title>Comparative genomics of anhydrobiosis in the tardigrade Hypsibius dujardini.</title>
        <authorList>
            <person name="Yoshida Y."/>
            <person name="Koutsovoulos G."/>
            <person name="Laetsch D."/>
            <person name="Stevens L."/>
            <person name="Kumar S."/>
            <person name="Horikawa D."/>
            <person name="Ishino K."/>
            <person name="Komine S."/>
            <person name="Tomita M."/>
            <person name="Blaxter M."/>
            <person name="Arakawa K."/>
        </authorList>
    </citation>
    <scope>NUCLEOTIDE SEQUENCE [LARGE SCALE GENOMIC DNA]</scope>
    <source>
        <strain evidence="5">Z151</strain>
    </source>
</reference>
<feature type="domain" description="Attractin/MKLN-like beta-propeller" evidence="3">
    <location>
        <begin position="2"/>
        <end position="102"/>
    </location>
</feature>
<accession>A0A9X6NK30</accession>
<name>A0A9X6NK30_HYPEX</name>
<dbReference type="EMBL" id="MTYJ01001090">
    <property type="protein sequence ID" value="OWA55617.1"/>
    <property type="molecule type" value="Genomic_DNA"/>
</dbReference>
<sequence>MAGHSAVYYKSLSSLVVFGGVRSASAGLHSIFLYNVREQIWTAITPQYAPNTLLAPFSQLAFHRADVIGNYMIISGGYNLQSDSRSCRRSGVYFFHLNCLAFLGSDVFEDKNLSTLTGCAVGSTNIQEKDK</sequence>
<keyword evidence="5" id="KW-1185">Reference proteome</keyword>
<dbReference type="InterPro" id="IPR015915">
    <property type="entry name" value="Kelch-typ_b-propeller"/>
</dbReference>
<organism evidence="4 5">
    <name type="scientific">Hypsibius exemplaris</name>
    <name type="common">Freshwater tardigrade</name>
    <dbReference type="NCBI Taxonomy" id="2072580"/>
    <lineage>
        <taxon>Eukaryota</taxon>
        <taxon>Metazoa</taxon>
        <taxon>Ecdysozoa</taxon>
        <taxon>Tardigrada</taxon>
        <taxon>Eutardigrada</taxon>
        <taxon>Parachela</taxon>
        <taxon>Hypsibioidea</taxon>
        <taxon>Hypsibiidae</taxon>
        <taxon>Hypsibius</taxon>
    </lineage>
</organism>
<dbReference type="InterPro" id="IPR056737">
    <property type="entry name" value="Beta-prop_ATRN-MKLN-like"/>
</dbReference>
<dbReference type="Pfam" id="PF24981">
    <property type="entry name" value="Beta-prop_ATRN-LZTR1"/>
    <property type="match status" value="1"/>
</dbReference>
<dbReference type="SUPFAM" id="SSF117281">
    <property type="entry name" value="Kelch motif"/>
    <property type="match status" value="1"/>
</dbReference>
<proteinExistence type="predicted"/>